<accession>A0AAV2YXE4</accession>
<keyword evidence="8 9" id="KW-0472">Membrane</keyword>
<keyword evidence="7" id="KW-0496">Mitochondrion</keyword>
<feature type="repeat" description="Solcar" evidence="9">
    <location>
        <begin position="184"/>
        <end position="272"/>
    </location>
</feature>
<dbReference type="PANTHER" id="PTHR45788:SF4">
    <property type="entry name" value="TRICARBOXYLATE TRANSPORT PROTEIN, MITOCHONDRIAL"/>
    <property type="match status" value="1"/>
</dbReference>
<keyword evidence="6" id="KW-1133">Transmembrane helix</keyword>
<name>A0AAV2YXE4_9STRA</name>
<dbReference type="GO" id="GO:0031966">
    <property type="term" value="C:mitochondrial membrane"/>
    <property type="evidence" value="ECO:0007669"/>
    <property type="project" value="UniProtKB-SubCell"/>
</dbReference>
<evidence type="ECO:0000313" key="11">
    <source>
        <dbReference type="EMBL" id="DAZ97971.1"/>
    </source>
</evidence>
<dbReference type="Gene3D" id="1.50.40.10">
    <property type="entry name" value="Mitochondrial carrier domain"/>
    <property type="match status" value="1"/>
</dbReference>
<keyword evidence="12" id="KW-1185">Reference proteome</keyword>
<evidence type="ECO:0000256" key="10">
    <source>
        <dbReference type="RuleBase" id="RU000488"/>
    </source>
</evidence>
<feature type="repeat" description="Solcar" evidence="9">
    <location>
        <begin position="84"/>
        <end position="165"/>
    </location>
</feature>
<evidence type="ECO:0000313" key="12">
    <source>
        <dbReference type="Proteomes" id="UP001146120"/>
    </source>
</evidence>
<protein>
    <recommendedName>
        <fullName evidence="13">Mitochondrial carrier protein</fullName>
    </recommendedName>
</protein>
<evidence type="ECO:0000256" key="3">
    <source>
        <dbReference type="ARBA" id="ARBA00022448"/>
    </source>
</evidence>
<comment type="similarity">
    <text evidence="2 10">Belongs to the mitochondrial carrier (TC 2.A.29) family.</text>
</comment>
<evidence type="ECO:0000256" key="5">
    <source>
        <dbReference type="ARBA" id="ARBA00022737"/>
    </source>
</evidence>
<dbReference type="GO" id="GO:0006843">
    <property type="term" value="P:mitochondrial citrate transmembrane transport"/>
    <property type="evidence" value="ECO:0007669"/>
    <property type="project" value="TreeGrafter"/>
</dbReference>
<keyword evidence="3 10" id="KW-0813">Transport</keyword>
<evidence type="ECO:0000256" key="8">
    <source>
        <dbReference type="ARBA" id="ARBA00023136"/>
    </source>
</evidence>
<evidence type="ECO:0000256" key="7">
    <source>
        <dbReference type="ARBA" id="ARBA00023128"/>
    </source>
</evidence>
<sequence>MSERAQRLNGVQNATVGSLAGMIEVLLQQPTVAMKNAIQQGRPITWSVPVLYRGVGVSLVSIAPISAVQFAINGKLLAGDGAEPSDAAKIACGAIAGCCSSTLSSPAELVMTLQQNSGKSFMKTVSEVSAQCGVPRLFRGLEVTALRESVWCASYLALGPVLTHKLHGWSPKVFGDAQTATMSQKATASAIGSILAGLVTVYGTQPLDTVKTVMQGEAQTVGKNARSSLSVARTLWQQGGLQAFYRGVVPRGARLVGAVFILGQARNVLEEVFEGHALLQ</sequence>
<dbReference type="EMBL" id="DAKRPA010000119">
    <property type="protein sequence ID" value="DAZ97971.1"/>
    <property type="molecule type" value="Genomic_DNA"/>
</dbReference>
<dbReference type="PANTHER" id="PTHR45788">
    <property type="entry name" value="SUCCINATE/FUMARATE MITOCHONDRIAL TRANSPORTER-RELATED"/>
    <property type="match status" value="1"/>
</dbReference>
<dbReference type="Pfam" id="PF00153">
    <property type="entry name" value="Mito_carr"/>
    <property type="match status" value="2"/>
</dbReference>
<organism evidence="11 12">
    <name type="scientific">Lagenidium giganteum</name>
    <dbReference type="NCBI Taxonomy" id="4803"/>
    <lineage>
        <taxon>Eukaryota</taxon>
        <taxon>Sar</taxon>
        <taxon>Stramenopiles</taxon>
        <taxon>Oomycota</taxon>
        <taxon>Peronosporomycetes</taxon>
        <taxon>Pythiales</taxon>
        <taxon>Pythiaceae</taxon>
    </lineage>
</organism>
<gene>
    <name evidence="11" type="ORF">N0F65_005129</name>
</gene>
<comment type="caution">
    <text evidence="11">The sequence shown here is derived from an EMBL/GenBank/DDBJ whole genome shotgun (WGS) entry which is preliminary data.</text>
</comment>
<reference evidence="11" key="2">
    <citation type="journal article" date="2023" name="Microbiol Resour">
        <title>Decontamination and Annotation of the Draft Genome Sequence of the Oomycete Lagenidium giganteum ARSEF 373.</title>
        <authorList>
            <person name="Morgan W.R."/>
            <person name="Tartar A."/>
        </authorList>
    </citation>
    <scope>NUCLEOTIDE SEQUENCE</scope>
    <source>
        <strain evidence="11">ARSEF 373</strain>
    </source>
</reference>
<dbReference type="Proteomes" id="UP001146120">
    <property type="component" value="Unassembled WGS sequence"/>
</dbReference>
<proteinExistence type="inferred from homology"/>
<evidence type="ECO:0000256" key="9">
    <source>
        <dbReference type="PROSITE-ProRule" id="PRU00282"/>
    </source>
</evidence>
<dbReference type="AlphaFoldDB" id="A0AAV2YXE4"/>
<dbReference type="SUPFAM" id="SSF103506">
    <property type="entry name" value="Mitochondrial carrier"/>
    <property type="match status" value="1"/>
</dbReference>
<evidence type="ECO:0000256" key="6">
    <source>
        <dbReference type="ARBA" id="ARBA00022989"/>
    </source>
</evidence>
<comment type="subcellular location">
    <subcellularLocation>
        <location evidence="1">Mitochondrion membrane</location>
        <topology evidence="1">Multi-pass membrane protein</topology>
    </subcellularLocation>
</comment>
<evidence type="ECO:0000256" key="2">
    <source>
        <dbReference type="ARBA" id="ARBA00006375"/>
    </source>
</evidence>
<dbReference type="InterPro" id="IPR023395">
    <property type="entry name" value="MCP_dom_sf"/>
</dbReference>
<keyword evidence="5" id="KW-0677">Repeat</keyword>
<reference evidence="11" key="1">
    <citation type="submission" date="2022-11" db="EMBL/GenBank/DDBJ databases">
        <authorList>
            <person name="Morgan W.R."/>
            <person name="Tartar A."/>
        </authorList>
    </citation>
    <scope>NUCLEOTIDE SEQUENCE</scope>
    <source>
        <strain evidence="11">ARSEF 373</strain>
    </source>
</reference>
<dbReference type="InterPro" id="IPR049563">
    <property type="entry name" value="TXTP-like"/>
</dbReference>
<evidence type="ECO:0000256" key="4">
    <source>
        <dbReference type="ARBA" id="ARBA00022692"/>
    </source>
</evidence>
<dbReference type="PROSITE" id="PS50920">
    <property type="entry name" value="SOLCAR"/>
    <property type="match status" value="2"/>
</dbReference>
<evidence type="ECO:0008006" key="13">
    <source>
        <dbReference type="Google" id="ProtNLM"/>
    </source>
</evidence>
<dbReference type="InterPro" id="IPR018108">
    <property type="entry name" value="MCP_transmembrane"/>
</dbReference>
<evidence type="ECO:0000256" key="1">
    <source>
        <dbReference type="ARBA" id="ARBA00004225"/>
    </source>
</evidence>
<keyword evidence="4 9" id="KW-0812">Transmembrane</keyword>
<dbReference type="GO" id="GO:0071913">
    <property type="term" value="F:citrate secondary active transmembrane transporter activity"/>
    <property type="evidence" value="ECO:0007669"/>
    <property type="project" value="TreeGrafter"/>
</dbReference>